<evidence type="ECO:0000313" key="2">
    <source>
        <dbReference type="EMBL" id="PHT27066.1"/>
    </source>
</evidence>
<keyword evidence="3" id="KW-1185">Reference proteome</keyword>
<name>A0A2G2V262_CAPBA</name>
<dbReference type="AlphaFoldDB" id="A0A2G2V262"/>
<evidence type="ECO:0000313" key="3">
    <source>
        <dbReference type="Proteomes" id="UP000224567"/>
    </source>
</evidence>
<dbReference type="Proteomes" id="UP000224567">
    <property type="component" value="Unassembled WGS sequence"/>
</dbReference>
<feature type="region of interest" description="Disordered" evidence="1">
    <location>
        <begin position="1"/>
        <end position="56"/>
    </location>
</feature>
<comment type="caution">
    <text evidence="2">The sequence shown here is derived from an EMBL/GenBank/DDBJ whole genome shotgun (WGS) entry which is preliminary data.</text>
</comment>
<feature type="compositionally biased region" description="Low complexity" evidence="1">
    <location>
        <begin position="9"/>
        <end position="25"/>
    </location>
</feature>
<proteinExistence type="predicted"/>
<reference evidence="3" key="2">
    <citation type="journal article" date="2017" name="J. Anim. Genet.">
        <title>Multiple reference genome sequences of hot pepper reveal the massive evolution of plant disease resistance genes by retroduplication.</title>
        <authorList>
            <person name="Kim S."/>
            <person name="Park J."/>
            <person name="Yeom S.-I."/>
            <person name="Kim Y.-M."/>
            <person name="Seo E."/>
            <person name="Kim K.-T."/>
            <person name="Kim M.-S."/>
            <person name="Lee J.M."/>
            <person name="Cheong K."/>
            <person name="Shin H.-S."/>
            <person name="Kim S.-B."/>
            <person name="Han K."/>
            <person name="Lee J."/>
            <person name="Park M."/>
            <person name="Lee H.-A."/>
            <person name="Lee H.-Y."/>
            <person name="Lee Y."/>
            <person name="Oh S."/>
            <person name="Lee J.H."/>
            <person name="Choi E."/>
            <person name="Choi E."/>
            <person name="Lee S.E."/>
            <person name="Jeon J."/>
            <person name="Kim H."/>
            <person name="Choi G."/>
            <person name="Song H."/>
            <person name="Lee J."/>
            <person name="Lee S.-C."/>
            <person name="Kwon J.-K."/>
            <person name="Lee H.-Y."/>
            <person name="Koo N."/>
            <person name="Hong Y."/>
            <person name="Kim R.W."/>
            <person name="Kang W.-H."/>
            <person name="Huh J.H."/>
            <person name="Kang B.-C."/>
            <person name="Yang T.-J."/>
            <person name="Lee Y.-H."/>
            <person name="Bennetzen J.L."/>
            <person name="Choi D."/>
        </authorList>
    </citation>
    <scope>NUCLEOTIDE SEQUENCE [LARGE SCALE GENOMIC DNA]</scope>
    <source>
        <strain evidence="3">cv. PBC81</strain>
    </source>
</reference>
<accession>A0A2G2V262</accession>
<gene>
    <name evidence="2" type="ORF">CQW23_33326</name>
</gene>
<sequence length="177" mass="18961">MITASVQAPLQLSSTSSSTQTPTSQGRRRLQRPARAASPTTTQIRPPPSSSALFGDQCPSRCSTTILLSISHHQLARSSKLHLISGNAETITVTSIPVRLIQVGVKDRFLGDGWLHEESGGQECANGFITLGEIAGALDGELTNYLPTITSHLRDTVLSEFEQKCHERVLLCGVAQG</sequence>
<evidence type="ECO:0000256" key="1">
    <source>
        <dbReference type="SAM" id="MobiDB-lite"/>
    </source>
</evidence>
<organism evidence="2 3">
    <name type="scientific">Capsicum baccatum</name>
    <name type="common">Peruvian pepper</name>
    <dbReference type="NCBI Taxonomy" id="33114"/>
    <lineage>
        <taxon>Eukaryota</taxon>
        <taxon>Viridiplantae</taxon>
        <taxon>Streptophyta</taxon>
        <taxon>Embryophyta</taxon>
        <taxon>Tracheophyta</taxon>
        <taxon>Spermatophyta</taxon>
        <taxon>Magnoliopsida</taxon>
        <taxon>eudicotyledons</taxon>
        <taxon>Gunneridae</taxon>
        <taxon>Pentapetalae</taxon>
        <taxon>asterids</taxon>
        <taxon>lamiids</taxon>
        <taxon>Solanales</taxon>
        <taxon>Solanaceae</taxon>
        <taxon>Solanoideae</taxon>
        <taxon>Capsiceae</taxon>
        <taxon>Capsicum</taxon>
    </lineage>
</organism>
<dbReference type="STRING" id="33114.A0A2G2V262"/>
<dbReference type="EMBL" id="MLFT02000550">
    <property type="protein sequence ID" value="PHT27066.1"/>
    <property type="molecule type" value="Genomic_DNA"/>
</dbReference>
<reference evidence="2 3" key="1">
    <citation type="journal article" date="2017" name="Genome Biol.">
        <title>New reference genome sequences of hot pepper reveal the massive evolution of plant disease-resistance genes by retroduplication.</title>
        <authorList>
            <person name="Kim S."/>
            <person name="Park J."/>
            <person name="Yeom S.I."/>
            <person name="Kim Y.M."/>
            <person name="Seo E."/>
            <person name="Kim K.T."/>
            <person name="Kim M.S."/>
            <person name="Lee J.M."/>
            <person name="Cheong K."/>
            <person name="Shin H.S."/>
            <person name="Kim S.B."/>
            <person name="Han K."/>
            <person name="Lee J."/>
            <person name="Park M."/>
            <person name="Lee H.A."/>
            <person name="Lee H.Y."/>
            <person name="Lee Y."/>
            <person name="Oh S."/>
            <person name="Lee J.H."/>
            <person name="Choi E."/>
            <person name="Choi E."/>
            <person name="Lee S.E."/>
            <person name="Jeon J."/>
            <person name="Kim H."/>
            <person name="Choi G."/>
            <person name="Song H."/>
            <person name="Lee J."/>
            <person name="Lee S.C."/>
            <person name="Kwon J.K."/>
            <person name="Lee H.Y."/>
            <person name="Koo N."/>
            <person name="Hong Y."/>
            <person name="Kim R.W."/>
            <person name="Kang W.H."/>
            <person name="Huh J.H."/>
            <person name="Kang B.C."/>
            <person name="Yang T.J."/>
            <person name="Lee Y.H."/>
            <person name="Bennetzen J.L."/>
            <person name="Choi D."/>
        </authorList>
    </citation>
    <scope>NUCLEOTIDE SEQUENCE [LARGE SCALE GENOMIC DNA]</scope>
    <source>
        <strain evidence="3">cv. PBC81</strain>
    </source>
</reference>
<protein>
    <submittedName>
        <fullName evidence="2">Uncharacterized protein</fullName>
    </submittedName>
</protein>